<feature type="compositionally biased region" description="Low complexity" evidence="7">
    <location>
        <begin position="1185"/>
        <end position="1199"/>
    </location>
</feature>
<feature type="region of interest" description="Disordered" evidence="7">
    <location>
        <begin position="1718"/>
        <end position="1747"/>
    </location>
</feature>
<dbReference type="InterPro" id="IPR022031">
    <property type="entry name" value="Rif1_N"/>
</dbReference>
<keyword evidence="3" id="KW-0158">Chromosome</keyword>
<dbReference type="GO" id="GO:0140445">
    <property type="term" value="C:chromosome, telomeric repeat region"/>
    <property type="evidence" value="ECO:0007669"/>
    <property type="project" value="TreeGrafter"/>
</dbReference>
<feature type="compositionally biased region" description="Polar residues" evidence="7">
    <location>
        <begin position="1365"/>
        <end position="1375"/>
    </location>
</feature>
<feature type="compositionally biased region" description="Polar residues" evidence="7">
    <location>
        <begin position="1574"/>
        <end position="1586"/>
    </location>
</feature>
<sequence length="2271" mass="248444">SRLTGEECKEFTEDVRRHFPQLCKVFKAHISSQNAEVNNAALQALGFCVFNSSIAAELPATEVQLLLSAVNSVAAKTSDKNTRTRALWVISKQTFPSEIVKKEVSSIISTLETILARGDVQSVVVEYEALNVIIRLMEQTPAQMGEEAVRWAKLVIPLVVHSAQKLQLRGATALEMGMPLLLQKQQEVAALTKHLITTEFISELKKLFSTKNETYVLKLWPLFVKLLGKVLHRSGSFINSWLQLEEFGFRSGAPVVKKMAFIAWKSLIDNFALNPDILCSAKRLKLLMQPLNSIHVRTESLALTKLEVWWYLLLRLGPRLPANFEQVCVPLIQSTLSVDSAALQGTSPRLPANQSSASANPAQKSGPYPSASLVTTRMNSNSSTAEMVVTPSIQLLGIEMLLHFLMGPGILEFAKRNKLVLGLEPLQYPLISSPSFFCKHASTLTTAVQDGFIAIGKEVPDCTLNIIWKDINGFVKTATESGSKKEKQGSEILTVLLQALKNIVRSNSLPVQKALSLIDITVKELPPKVLGSPAYQVADMDLLNGTPALFLIQLPFHNNLLERCVTDERFFVILETLVGYVLSGPTSPLAFSESVICVINQHAKQVENKEHLWRMWSIVVNPLTDWINRTNEVNQGDALEHNFSAVYSALLLPVSHIFSAQEFPQPTMKSLLRTWSDLYRAFARCAALVATAEENLCCEELCAKIISGLESETSIMFSMMDGLTHIISVMVDCINFAPYGTKYQPKTRSPQTPTDWSKKKKEPLGKLASLFKLLVMLLNSFHGFSSQETCSETLISVGPSVIAVLHNVISHVSLPSVIGSMFAMLSKPLAVFYERAKLADGSQVYGHLNNKLEKLLAEIIVCLQSHCTGSYDSELLEQLSPLLCVMFQHKSNQLRNQGAHFWNATFAKTTSLTYPEELKSVLSQAKKKIPLLLPGFESIEVAEDYSSPFSDVLENSQLDAKISGMEVKRGQKRDSILAQTSELRNEVKDKSNSVQVPPAKLKLEFPSLKTRSEILLEEEKSADFVFIPPESKARILTEHQKEVLRSKRVGIPTMYSTLDTSQDSTLFSQYTESQEDSLEKSSLIESAKEDAKTKPQEEKAKSEGCTEKLDEITENCRSDHPLENAACVRKPSVPHTEESSTSKSEGESEQDPVKRIPEEPCTGEGLEKSTEETAPKEPLVETENVSSVSSSSASSDVISGTPQPTSRRQSFITLEKFSSSENRPFSLSALSSSSEVPGSTSEAAKEENTSICKTSAKPEKSGEESKKPSKSESEQIFTAIRRLTRRQSKMEHTQPKVPRLEQDSLVSSSVENSAGLPSAVEDMEPVLAQSQALHSTDTDVKKAEGAIAEVEKGQALDTDSKENTPPETTVSSEQVAGSDGQVPHVSPSPKTVRRSLRRRSEAAESTTGGQDTEEGHQKRDRHKDDEKSGQKKVLQTKDDASQKQKVVSGKTTEHSAKKESSVPERTAAEDLSSRESPASRGLDAEANRSTRRPEDNVKADSEGQDCSSSAAGQKKVEHPRYHTRRSSQGLLSSIENSEADGSEAKEESTRKRKSARLKNRNDSLEGKLKDLQPGSYSHEASLQGNEMKSLEAGQSDLGLRLSTDATLTSETCGPKTQAVPTAGGKAEGSASSGGAPDAESASVDRSPQVSDEALKAAEDNKQAEKQTNLEDCSAALPECVPGASRGDGSSSQVAECQQKRSKRLKKLKNCDSCYNKSKRHVMSTTKPKTERAPEVTEPQTPPVWTPVHTSEVFGKSHLDESLSLAPCAMSTPLHPQEPSAFSLEGERTFGDDLPGNSVAIKEALERPECIAAEATCSADREEPADESGRTDQCLSKCVSGETGDSGVAAGDWTKELAAPEVNQNGQLEETPETPSVVTKPEENQVNEPESDGGDKEAADNTAGEAFDIPEMKEELMETEITVPESMAVDQEDAVENPSAVESPSVDSPQKVEDHAVSVTDSPTGVQARCTWSPSASPSMSILKRGVKRNQEDDALSPSNKIRRVSFADPLYQEGLADDIDRRSPVIRPHSASPSSRSLKILANQAKHITTPTKGFLSPGSRNPKFKSSKKCLITEIAKELLSSHTDSVYPALADCKAPVSVLLPRIASNICARGLWQLIRAKNIRTVGDLSILTASEIKTLPIRSPKFFNLRKALKGYHEQQVKSRGLEETAALEDVEKPVSDLEDKSPSVDEEKLATDLLEPLVLSTTELPQPDLLSQLDALVAQVSAEGLQSYSVSQLFEMQEKVMAMIDCIMRNLQSRWKSPPHESSD</sequence>
<feature type="compositionally biased region" description="Basic and acidic residues" evidence="7">
    <location>
        <begin position="1288"/>
        <end position="1302"/>
    </location>
</feature>
<feature type="compositionally biased region" description="Basic and acidic residues" evidence="7">
    <location>
        <begin position="1818"/>
        <end position="1829"/>
    </location>
</feature>
<name>A0A091HS11_BUCRH</name>
<feature type="compositionally biased region" description="Basic and acidic residues" evidence="7">
    <location>
        <begin position="1451"/>
        <end position="1473"/>
    </location>
</feature>
<feature type="compositionally biased region" description="Basic and acidic residues" evidence="7">
    <location>
        <begin position="1256"/>
        <end position="1273"/>
    </location>
</feature>
<feature type="compositionally biased region" description="Basic and acidic residues" evidence="7">
    <location>
        <begin position="1165"/>
        <end position="1179"/>
    </location>
</feature>
<feature type="domain" description="Telomere-associated protein Rif1 N-terminal" evidence="8">
    <location>
        <begin position="2"/>
        <end position="328"/>
    </location>
</feature>
<dbReference type="InterPro" id="IPR016024">
    <property type="entry name" value="ARM-type_fold"/>
</dbReference>
<feature type="compositionally biased region" description="Basic and acidic residues" evidence="7">
    <location>
        <begin position="1135"/>
        <end position="1158"/>
    </location>
</feature>
<feature type="region of interest" description="Disordered" evidence="7">
    <location>
        <begin position="348"/>
        <end position="373"/>
    </location>
</feature>
<gene>
    <name evidence="9" type="ORF">N320_00618</name>
</gene>
<dbReference type="CDD" id="cd14267">
    <property type="entry name" value="Rif1_CTD_C-II_like"/>
    <property type="match status" value="1"/>
</dbReference>
<feature type="compositionally biased region" description="Polar residues" evidence="7">
    <location>
        <begin position="1861"/>
        <end position="1876"/>
    </location>
</feature>
<accession>A0A091HS11</accession>
<dbReference type="GO" id="GO:0005634">
    <property type="term" value="C:nucleus"/>
    <property type="evidence" value="ECO:0007669"/>
    <property type="project" value="UniProtKB-SubCell"/>
</dbReference>
<feature type="compositionally biased region" description="Low complexity" evidence="7">
    <location>
        <begin position="351"/>
        <end position="365"/>
    </location>
</feature>
<feature type="compositionally biased region" description="Polar residues" evidence="7">
    <location>
        <begin position="1526"/>
        <end position="1536"/>
    </location>
</feature>
<protein>
    <submittedName>
        <fullName evidence="9">Telomere-associated protein RIF1</fullName>
    </submittedName>
</protein>
<reference evidence="9 10" key="1">
    <citation type="submission" date="2014-04" db="EMBL/GenBank/DDBJ databases">
        <title>Genome evolution of avian class.</title>
        <authorList>
            <person name="Zhang G."/>
            <person name="Li C."/>
        </authorList>
    </citation>
    <scope>NUCLEOTIDE SEQUENCE [LARGE SCALE GENOMIC DNA]</scope>
    <source>
        <strain evidence="9">BGI_N320</strain>
    </source>
</reference>
<comment type="subcellular location">
    <subcellularLocation>
        <location evidence="2">Chromosome</location>
        <location evidence="2">Telomere</location>
    </subcellularLocation>
    <subcellularLocation>
        <location evidence="1">Nucleus</location>
    </subcellularLocation>
</comment>
<feature type="compositionally biased region" description="Low complexity" evidence="7">
    <location>
        <begin position="1622"/>
        <end position="1641"/>
    </location>
</feature>
<proteinExistence type="predicted"/>
<feature type="region of interest" description="Disordered" evidence="7">
    <location>
        <begin position="1086"/>
        <end position="1704"/>
    </location>
</feature>
<feature type="non-terminal residue" evidence="9">
    <location>
        <position position="1"/>
    </location>
</feature>
<dbReference type="SUPFAM" id="SSF48371">
    <property type="entry name" value="ARM repeat"/>
    <property type="match status" value="1"/>
</dbReference>
<evidence type="ECO:0000256" key="6">
    <source>
        <dbReference type="ARBA" id="ARBA00023306"/>
    </source>
</evidence>
<keyword evidence="5" id="KW-0539">Nucleus</keyword>
<evidence type="ECO:0000256" key="2">
    <source>
        <dbReference type="ARBA" id="ARBA00004574"/>
    </source>
</evidence>
<feature type="compositionally biased region" description="Basic and acidic residues" evidence="7">
    <location>
        <begin position="1559"/>
        <end position="1570"/>
    </location>
</feature>
<dbReference type="Pfam" id="PF12231">
    <property type="entry name" value="Rif1_N"/>
    <property type="match status" value="1"/>
</dbReference>
<organism evidence="9 10">
    <name type="scientific">Buceros rhinoceros silvestris</name>
    <dbReference type="NCBI Taxonomy" id="175836"/>
    <lineage>
        <taxon>Eukaryota</taxon>
        <taxon>Metazoa</taxon>
        <taxon>Chordata</taxon>
        <taxon>Craniata</taxon>
        <taxon>Vertebrata</taxon>
        <taxon>Euteleostomi</taxon>
        <taxon>Archelosauria</taxon>
        <taxon>Archosauria</taxon>
        <taxon>Dinosauria</taxon>
        <taxon>Saurischia</taxon>
        <taxon>Theropoda</taxon>
        <taxon>Coelurosauria</taxon>
        <taxon>Aves</taxon>
        <taxon>Neognathae</taxon>
        <taxon>Neoaves</taxon>
        <taxon>Telluraves</taxon>
        <taxon>Coraciimorphae</taxon>
        <taxon>Bucerotiformes</taxon>
        <taxon>Bucerotidae</taxon>
        <taxon>Buceros</taxon>
    </lineage>
</organism>
<evidence type="ECO:0000256" key="7">
    <source>
        <dbReference type="SAM" id="MobiDB-lite"/>
    </source>
</evidence>
<dbReference type="PANTHER" id="PTHR22928:SF3">
    <property type="entry name" value="TELOMERE-ASSOCIATED PROTEIN RIF1"/>
    <property type="match status" value="1"/>
</dbReference>
<evidence type="ECO:0000313" key="10">
    <source>
        <dbReference type="Proteomes" id="UP000054064"/>
    </source>
</evidence>
<feature type="compositionally biased region" description="Basic and acidic residues" evidence="7">
    <location>
        <begin position="1413"/>
        <end position="1442"/>
    </location>
</feature>
<feature type="compositionally biased region" description="Polar residues" evidence="7">
    <location>
        <begin position="1200"/>
        <end position="1225"/>
    </location>
</feature>
<keyword evidence="6" id="KW-0131">Cell cycle</keyword>
<feature type="compositionally biased region" description="Basic and acidic residues" evidence="7">
    <location>
        <begin position="1652"/>
        <end position="1668"/>
    </location>
</feature>
<feature type="compositionally biased region" description="Polar residues" evidence="7">
    <location>
        <begin position="1958"/>
        <end position="1979"/>
    </location>
</feature>
<feature type="non-terminal residue" evidence="9">
    <location>
        <position position="2271"/>
    </location>
</feature>
<dbReference type="GO" id="GO:0000723">
    <property type="term" value="P:telomere maintenance"/>
    <property type="evidence" value="ECO:0007669"/>
    <property type="project" value="TreeGrafter"/>
</dbReference>
<feature type="compositionally biased region" description="Basic and acidic residues" evidence="7">
    <location>
        <begin position="1336"/>
        <end position="1364"/>
    </location>
</feature>
<evidence type="ECO:0000259" key="8">
    <source>
        <dbReference type="Pfam" id="PF12231"/>
    </source>
</evidence>
<evidence type="ECO:0000313" key="9">
    <source>
        <dbReference type="EMBL" id="KFO90088.1"/>
    </source>
</evidence>
<feature type="compositionally biased region" description="Basic and acidic residues" evidence="7">
    <location>
        <begin position="1086"/>
        <end position="1122"/>
    </location>
</feature>
<keyword evidence="4" id="KW-0779">Telomere</keyword>
<dbReference type="PANTHER" id="PTHR22928">
    <property type="entry name" value="TELOMERE-ASSOCIATED PROTEIN RIF1"/>
    <property type="match status" value="1"/>
</dbReference>
<keyword evidence="10" id="KW-1185">Reference proteome</keyword>
<dbReference type="Proteomes" id="UP000054064">
    <property type="component" value="Unassembled WGS sequence"/>
</dbReference>
<feature type="compositionally biased region" description="Basic and acidic residues" evidence="7">
    <location>
        <begin position="1482"/>
        <end position="1501"/>
    </location>
</feature>
<evidence type="ECO:0000256" key="3">
    <source>
        <dbReference type="ARBA" id="ARBA00022454"/>
    </source>
</evidence>
<feature type="region of interest" description="Disordered" evidence="7">
    <location>
        <begin position="1814"/>
        <end position="1980"/>
    </location>
</feature>
<dbReference type="EMBL" id="KL522479">
    <property type="protein sequence ID" value="KFO90088.1"/>
    <property type="molecule type" value="Genomic_DNA"/>
</dbReference>
<feature type="compositionally biased region" description="Low complexity" evidence="7">
    <location>
        <begin position="1226"/>
        <end position="1241"/>
    </location>
</feature>
<evidence type="ECO:0000256" key="1">
    <source>
        <dbReference type="ARBA" id="ARBA00004123"/>
    </source>
</evidence>
<evidence type="ECO:0000256" key="4">
    <source>
        <dbReference type="ARBA" id="ARBA00022895"/>
    </source>
</evidence>
<evidence type="ECO:0000256" key="5">
    <source>
        <dbReference type="ARBA" id="ARBA00023242"/>
    </source>
</evidence>
<feature type="region of interest" description="Disordered" evidence="7">
    <location>
        <begin position="1768"/>
        <end position="1795"/>
    </location>
</feature>